<comment type="caution">
    <text evidence="1">The sequence shown here is derived from an EMBL/GenBank/DDBJ whole genome shotgun (WGS) entry which is preliminary data.</text>
</comment>
<reference evidence="1" key="1">
    <citation type="journal article" date="2020" name="Microb. Genom.">
        <title>Genetic diversity of clinical and environmental Mucorales isolates obtained from an investigation of mucormycosis cases among solid organ transplant recipients.</title>
        <authorList>
            <person name="Nguyen M.H."/>
            <person name="Kaul D."/>
            <person name="Muto C."/>
            <person name="Cheng S.J."/>
            <person name="Richter R.A."/>
            <person name="Bruno V.M."/>
            <person name="Liu G."/>
            <person name="Beyhan S."/>
            <person name="Sundermann A.J."/>
            <person name="Mounaud S."/>
            <person name="Pasculle A.W."/>
            <person name="Nierman W.C."/>
            <person name="Driscoll E."/>
            <person name="Cumbie R."/>
            <person name="Clancy C.J."/>
            <person name="Dupont C.L."/>
        </authorList>
    </citation>
    <scope>NUCLEOTIDE SEQUENCE</scope>
    <source>
        <strain evidence="1">GL11</strain>
    </source>
</reference>
<dbReference type="Proteomes" id="UP000716291">
    <property type="component" value="Unassembled WGS sequence"/>
</dbReference>
<dbReference type="EMBL" id="JAANQT010020541">
    <property type="protein sequence ID" value="KAG1270654.1"/>
    <property type="molecule type" value="Genomic_DNA"/>
</dbReference>
<keyword evidence="2" id="KW-1185">Reference proteome</keyword>
<sequence length="67" mass="7160">MVRGQQHGLVAGQVGLRGQHVQALGARDAGGGLERESDQSCTGHLLQAFGIKRIEHADHDRAGLHVR</sequence>
<protein>
    <submittedName>
        <fullName evidence="1">Uncharacterized protein</fullName>
    </submittedName>
</protein>
<evidence type="ECO:0000313" key="1">
    <source>
        <dbReference type="EMBL" id="KAG1270654.1"/>
    </source>
</evidence>
<dbReference type="AlphaFoldDB" id="A0A9P7BIN0"/>
<accession>A0A9P7BIN0</accession>
<organism evidence="1 2">
    <name type="scientific">Rhizopus oryzae</name>
    <name type="common">Mucormycosis agent</name>
    <name type="synonym">Rhizopus arrhizus var. delemar</name>
    <dbReference type="NCBI Taxonomy" id="64495"/>
    <lineage>
        <taxon>Eukaryota</taxon>
        <taxon>Fungi</taxon>
        <taxon>Fungi incertae sedis</taxon>
        <taxon>Mucoromycota</taxon>
        <taxon>Mucoromycotina</taxon>
        <taxon>Mucoromycetes</taxon>
        <taxon>Mucorales</taxon>
        <taxon>Mucorineae</taxon>
        <taxon>Rhizopodaceae</taxon>
        <taxon>Rhizopus</taxon>
    </lineage>
</organism>
<proteinExistence type="predicted"/>
<name>A0A9P7BIN0_RHIOR</name>
<evidence type="ECO:0000313" key="2">
    <source>
        <dbReference type="Proteomes" id="UP000716291"/>
    </source>
</evidence>
<gene>
    <name evidence="1" type="ORF">G6F64_015633</name>
</gene>